<reference evidence="2 3" key="1">
    <citation type="submission" date="2024-11" db="EMBL/GenBank/DDBJ databases">
        <title>First Report of Moraxella oculi in Brazil in an Infectious Bovine Keratoconjunctivitis Outbreak.</title>
        <authorList>
            <person name="Carvalho C.V."/>
            <person name="Domingues R."/>
            <person name="Coutinho C."/>
            <person name="Honorio N.T.B.S."/>
            <person name="Faza D.R.L.R."/>
            <person name="Carvalho W.A."/>
            <person name="Machado A.B.F."/>
            <person name="Martins M.F."/>
            <person name="Gaspar E.B."/>
        </authorList>
    </citation>
    <scope>NUCLEOTIDE SEQUENCE [LARGE SCALE GENOMIC DNA]</scope>
    <source>
        <strain evidence="2 3">2117LE</strain>
    </source>
</reference>
<evidence type="ECO:0000313" key="2">
    <source>
        <dbReference type="EMBL" id="MFL1732753.1"/>
    </source>
</evidence>
<evidence type="ECO:0000256" key="1">
    <source>
        <dbReference type="SAM" id="Phobius"/>
    </source>
</evidence>
<name>A0ABW8U6J6_9GAMM</name>
<keyword evidence="1" id="KW-0812">Transmembrane</keyword>
<dbReference type="RefSeq" id="WP_407069297.1">
    <property type="nucleotide sequence ID" value="NZ_JBJJXE010000011.1"/>
</dbReference>
<dbReference type="EMBL" id="JBJJXE010000011">
    <property type="protein sequence ID" value="MFL1732753.1"/>
    <property type="molecule type" value="Genomic_DNA"/>
</dbReference>
<sequence length="159" mass="18241">MPNPNIKSTIHHHSKNRLHLELVLHRRGKPFVWSIYVLTTLLLALWADLSWWMMGIVSLMAVLLSVWLAYQVRPLTLNCHHIDEAWEIGVATKRGRALWQGYLTQAQVIGTPNKSVFLRFYVIEPSRCTMEVIIRRHQVSDENFRKLLGVCAMNAAGAG</sequence>
<evidence type="ECO:0000313" key="3">
    <source>
        <dbReference type="Proteomes" id="UP001624684"/>
    </source>
</evidence>
<keyword evidence="3" id="KW-1185">Reference proteome</keyword>
<organism evidence="2 3">
    <name type="scientific">Moraxella oculi</name>
    <dbReference type="NCBI Taxonomy" id="2940516"/>
    <lineage>
        <taxon>Bacteria</taxon>
        <taxon>Pseudomonadati</taxon>
        <taxon>Pseudomonadota</taxon>
        <taxon>Gammaproteobacteria</taxon>
        <taxon>Moraxellales</taxon>
        <taxon>Moraxellaceae</taxon>
        <taxon>Moraxella</taxon>
    </lineage>
</organism>
<feature type="transmembrane region" description="Helical" evidence="1">
    <location>
        <begin position="30"/>
        <end position="46"/>
    </location>
</feature>
<feature type="transmembrane region" description="Helical" evidence="1">
    <location>
        <begin position="52"/>
        <end position="70"/>
    </location>
</feature>
<gene>
    <name evidence="2" type="ORF">ACJHVH_07065</name>
</gene>
<evidence type="ECO:0008006" key="4">
    <source>
        <dbReference type="Google" id="ProtNLM"/>
    </source>
</evidence>
<protein>
    <recommendedName>
        <fullName evidence="4">Toxin CptA</fullName>
    </recommendedName>
</protein>
<comment type="caution">
    <text evidence="2">The sequence shown here is derived from an EMBL/GenBank/DDBJ whole genome shotgun (WGS) entry which is preliminary data.</text>
</comment>
<accession>A0ABW8U6J6</accession>
<proteinExistence type="predicted"/>
<keyword evidence="1" id="KW-1133">Transmembrane helix</keyword>
<dbReference type="Proteomes" id="UP001624684">
    <property type="component" value="Unassembled WGS sequence"/>
</dbReference>
<keyword evidence="1" id="KW-0472">Membrane</keyword>